<evidence type="ECO:0000256" key="2">
    <source>
        <dbReference type="ARBA" id="ARBA00022759"/>
    </source>
</evidence>
<keyword evidence="3" id="KW-0227">DNA damage</keyword>
<evidence type="ECO:0000256" key="5">
    <source>
        <dbReference type="ARBA" id="ARBA00023204"/>
    </source>
</evidence>
<evidence type="ECO:0000256" key="4">
    <source>
        <dbReference type="ARBA" id="ARBA00022801"/>
    </source>
</evidence>
<keyword evidence="1" id="KW-0540">Nuclease</keyword>
<comment type="similarity">
    <text evidence="6">Belongs to the Vsr family.</text>
</comment>
<evidence type="ECO:0000256" key="3">
    <source>
        <dbReference type="ARBA" id="ARBA00022763"/>
    </source>
</evidence>
<evidence type="ECO:0000313" key="9">
    <source>
        <dbReference type="Proteomes" id="UP000321720"/>
    </source>
</evidence>
<dbReference type="GO" id="GO:0016787">
    <property type="term" value="F:hydrolase activity"/>
    <property type="evidence" value="ECO:0007669"/>
    <property type="project" value="UniProtKB-KW"/>
</dbReference>
<dbReference type="Gene3D" id="3.40.960.10">
    <property type="entry name" value="VSR Endonuclease"/>
    <property type="match status" value="1"/>
</dbReference>
<proteinExistence type="inferred from homology"/>
<dbReference type="GO" id="GO:0004519">
    <property type="term" value="F:endonuclease activity"/>
    <property type="evidence" value="ECO:0007669"/>
    <property type="project" value="UniProtKB-KW"/>
</dbReference>
<comment type="caution">
    <text evidence="8">The sequence shown here is derived from an EMBL/GenBank/DDBJ whole genome shotgun (WGS) entry which is preliminary data.</text>
</comment>
<dbReference type="InterPro" id="IPR004603">
    <property type="entry name" value="DNA_mismatch_endonuc_vsr"/>
</dbReference>
<sequence>MDVWTSTEKGRHLRGRSSKNTAPELALRRELHRRGLRFRLHVPLERGCNPDLVLPRHRVAVWVDGCFWHGHETHTRTPETGPNAALWKAKIEANRARDLRALELAAAAGWVGVRIWECEIKRDVSAATDLVSSRTARS</sequence>
<keyword evidence="9" id="KW-1185">Reference proteome</keyword>
<keyword evidence="4" id="KW-0378">Hydrolase</keyword>
<organism evidence="8 9">
    <name type="scientific">Cellulomonas composti</name>
    <dbReference type="NCBI Taxonomy" id="266130"/>
    <lineage>
        <taxon>Bacteria</taxon>
        <taxon>Bacillati</taxon>
        <taxon>Actinomycetota</taxon>
        <taxon>Actinomycetes</taxon>
        <taxon>Micrococcales</taxon>
        <taxon>Cellulomonadaceae</taxon>
        <taxon>Cellulomonas</taxon>
    </lineage>
</organism>
<evidence type="ECO:0000313" key="8">
    <source>
        <dbReference type="EMBL" id="GEL96333.1"/>
    </source>
</evidence>
<dbReference type="EMBL" id="BJWG01000018">
    <property type="protein sequence ID" value="GEL96333.1"/>
    <property type="molecule type" value="Genomic_DNA"/>
</dbReference>
<evidence type="ECO:0000256" key="6">
    <source>
        <dbReference type="ARBA" id="ARBA00029466"/>
    </source>
</evidence>
<dbReference type="SUPFAM" id="SSF52980">
    <property type="entry name" value="Restriction endonuclease-like"/>
    <property type="match status" value="1"/>
</dbReference>
<dbReference type="CDD" id="cd00221">
    <property type="entry name" value="Vsr"/>
    <property type="match status" value="1"/>
</dbReference>
<dbReference type="Pfam" id="PF03852">
    <property type="entry name" value="Vsr"/>
    <property type="match status" value="1"/>
</dbReference>
<dbReference type="Proteomes" id="UP000321720">
    <property type="component" value="Unassembled WGS sequence"/>
</dbReference>
<accession>A0A511JF29</accession>
<feature type="region of interest" description="Disordered" evidence="7">
    <location>
        <begin position="1"/>
        <end position="21"/>
    </location>
</feature>
<dbReference type="GO" id="GO:0006298">
    <property type="term" value="P:mismatch repair"/>
    <property type="evidence" value="ECO:0007669"/>
    <property type="project" value="InterPro"/>
</dbReference>
<dbReference type="AlphaFoldDB" id="A0A511JF29"/>
<keyword evidence="5" id="KW-0234">DNA repair</keyword>
<evidence type="ECO:0000256" key="1">
    <source>
        <dbReference type="ARBA" id="ARBA00022722"/>
    </source>
</evidence>
<keyword evidence="2 8" id="KW-0255">Endonuclease</keyword>
<dbReference type="NCBIfam" id="TIGR00632">
    <property type="entry name" value="vsr"/>
    <property type="match status" value="1"/>
</dbReference>
<protein>
    <submittedName>
        <fullName evidence="8">Very short patch repair endonuclease</fullName>
    </submittedName>
</protein>
<name>A0A511JF29_9CELL</name>
<dbReference type="InterPro" id="IPR011335">
    <property type="entry name" value="Restrct_endonuc-II-like"/>
</dbReference>
<gene>
    <name evidence="8" type="ORF">CCO02nite_29910</name>
</gene>
<reference evidence="8 9" key="1">
    <citation type="submission" date="2019-07" db="EMBL/GenBank/DDBJ databases">
        <title>Whole genome shotgun sequence of Cellulomonas composti NBRC 100758.</title>
        <authorList>
            <person name="Hosoyama A."/>
            <person name="Uohara A."/>
            <person name="Ohji S."/>
            <person name="Ichikawa N."/>
        </authorList>
    </citation>
    <scope>NUCLEOTIDE SEQUENCE [LARGE SCALE GENOMIC DNA]</scope>
    <source>
        <strain evidence="8 9">NBRC 100758</strain>
    </source>
</reference>
<evidence type="ECO:0000256" key="7">
    <source>
        <dbReference type="SAM" id="MobiDB-lite"/>
    </source>
</evidence>